<dbReference type="OrthoDB" id="8558006at2"/>
<feature type="domain" description="Major facilitator superfamily (MFS) profile" evidence="5">
    <location>
        <begin position="211"/>
        <end position="403"/>
    </location>
</feature>
<feature type="transmembrane region" description="Helical" evidence="4">
    <location>
        <begin position="45"/>
        <end position="66"/>
    </location>
</feature>
<feature type="transmembrane region" description="Helical" evidence="4">
    <location>
        <begin position="73"/>
        <end position="92"/>
    </location>
</feature>
<reference evidence="6 7" key="1">
    <citation type="submission" date="2018-05" db="EMBL/GenBank/DDBJ databases">
        <title>Genomic Encyclopedia of Type Strains, Phase IV (KMG-IV): sequencing the most valuable type-strain genomes for metagenomic binning, comparative biology and taxonomic classification.</title>
        <authorList>
            <person name="Goeker M."/>
        </authorList>
    </citation>
    <scope>NUCLEOTIDE SEQUENCE [LARGE SCALE GENOMIC DNA]</scope>
    <source>
        <strain evidence="6 7">DSM 25350</strain>
    </source>
</reference>
<dbReference type="Pfam" id="PF07690">
    <property type="entry name" value="MFS_1"/>
    <property type="match status" value="1"/>
</dbReference>
<keyword evidence="3 4" id="KW-0472">Membrane</keyword>
<feature type="transmembrane region" description="Helical" evidence="4">
    <location>
        <begin position="205"/>
        <end position="229"/>
    </location>
</feature>
<feature type="transmembrane region" description="Helical" evidence="4">
    <location>
        <begin position="363"/>
        <end position="383"/>
    </location>
</feature>
<evidence type="ECO:0000256" key="4">
    <source>
        <dbReference type="SAM" id="Phobius"/>
    </source>
</evidence>
<evidence type="ECO:0000313" key="7">
    <source>
        <dbReference type="Proteomes" id="UP000245790"/>
    </source>
</evidence>
<dbReference type="SUPFAM" id="SSF103473">
    <property type="entry name" value="MFS general substrate transporter"/>
    <property type="match status" value="1"/>
</dbReference>
<feature type="transmembrane region" description="Helical" evidence="4">
    <location>
        <begin position="9"/>
        <end position="33"/>
    </location>
</feature>
<dbReference type="AlphaFoldDB" id="A0A316FX16"/>
<dbReference type="PANTHER" id="PTHR23534">
    <property type="entry name" value="MFS PERMEASE"/>
    <property type="match status" value="1"/>
</dbReference>
<feature type="transmembrane region" description="Helical" evidence="4">
    <location>
        <begin position="98"/>
        <end position="118"/>
    </location>
</feature>
<proteinExistence type="predicted"/>
<name>A0A316FX16_9GAMM</name>
<feature type="transmembrane region" description="Helical" evidence="4">
    <location>
        <begin position="300"/>
        <end position="323"/>
    </location>
</feature>
<comment type="caution">
    <text evidence="6">The sequence shown here is derived from an EMBL/GenBank/DDBJ whole genome shotgun (WGS) entry which is preliminary data.</text>
</comment>
<evidence type="ECO:0000259" key="5">
    <source>
        <dbReference type="PROSITE" id="PS50850"/>
    </source>
</evidence>
<feature type="transmembrane region" description="Helical" evidence="4">
    <location>
        <begin position="164"/>
        <end position="184"/>
    </location>
</feature>
<dbReference type="GO" id="GO:0022857">
    <property type="term" value="F:transmembrane transporter activity"/>
    <property type="evidence" value="ECO:0007669"/>
    <property type="project" value="InterPro"/>
</dbReference>
<dbReference type="InterPro" id="IPR036259">
    <property type="entry name" value="MFS_trans_sf"/>
</dbReference>
<feature type="transmembrane region" description="Helical" evidence="4">
    <location>
        <begin position="274"/>
        <end position="294"/>
    </location>
</feature>
<keyword evidence="1 4" id="KW-0812">Transmembrane</keyword>
<dbReference type="PANTHER" id="PTHR23534:SF1">
    <property type="entry name" value="MAJOR FACILITATOR SUPERFAMILY PROTEIN"/>
    <property type="match status" value="1"/>
</dbReference>
<keyword evidence="2 4" id="KW-1133">Transmembrane helix</keyword>
<sequence>MPHKLSPYVWLYTACYSLMLSGTSMLVLIAGIIGSDIAPSASLATLPIALAIVGLALNTLPASFLMSRYGRKTIFLLYAIVGICSALLAAYAMVINSFLVFCLASLGVGAGAAAVQQYRFAAMEMVATDAIPRAASTILLGGIVAAILGPELSLLGKNLFEYDYMGSFLLLAVVYSLGFCLLLFTPNRTLVQPTDDRPGRSLTNLFKQPTLIIAVLAAAVGYGVMSFIMTATPLSMHNHFGHSLTDTKWVIQSHVAAMYLPSLISGFLIERFGYLKMMVAGLVAFALCLIIAFSGQSFSAFWAALILLGIGWNFLFVSGTALLPKTYQPNEKFKVQAFNDFLIFGTQAVAALSSGWALMQYQWQGLLLLSVIPILIIVAVLFVQASNRRLLRNTEAQAQSSRS</sequence>
<dbReference type="PROSITE" id="PS50850">
    <property type="entry name" value="MFS"/>
    <property type="match status" value="1"/>
</dbReference>
<feature type="transmembrane region" description="Helical" evidence="4">
    <location>
        <begin position="249"/>
        <end position="269"/>
    </location>
</feature>
<evidence type="ECO:0000256" key="3">
    <source>
        <dbReference type="ARBA" id="ARBA00023136"/>
    </source>
</evidence>
<evidence type="ECO:0000256" key="2">
    <source>
        <dbReference type="ARBA" id="ARBA00022989"/>
    </source>
</evidence>
<dbReference type="RefSeq" id="WP_109762858.1">
    <property type="nucleotide sequence ID" value="NZ_QGGU01000004.1"/>
</dbReference>
<feature type="transmembrane region" description="Helical" evidence="4">
    <location>
        <begin position="130"/>
        <end position="149"/>
    </location>
</feature>
<feature type="transmembrane region" description="Helical" evidence="4">
    <location>
        <begin position="335"/>
        <end position="357"/>
    </location>
</feature>
<keyword evidence="7" id="KW-1185">Reference proteome</keyword>
<evidence type="ECO:0000256" key="1">
    <source>
        <dbReference type="ARBA" id="ARBA00022692"/>
    </source>
</evidence>
<evidence type="ECO:0000313" key="6">
    <source>
        <dbReference type="EMBL" id="PWK52872.1"/>
    </source>
</evidence>
<dbReference type="EMBL" id="QGGU01000004">
    <property type="protein sequence ID" value="PWK52872.1"/>
    <property type="molecule type" value="Genomic_DNA"/>
</dbReference>
<protein>
    <submittedName>
        <fullName evidence="6">Putative MFS family arabinose efflux permease</fullName>
    </submittedName>
</protein>
<dbReference type="InterPro" id="IPR011701">
    <property type="entry name" value="MFS"/>
</dbReference>
<gene>
    <name evidence="6" type="ORF">C8D97_10490</name>
</gene>
<dbReference type="InterPro" id="IPR020846">
    <property type="entry name" value="MFS_dom"/>
</dbReference>
<dbReference type="Proteomes" id="UP000245790">
    <property type="component" value="Unassembled WGS sequence"/>
</dbReference>
<accession>A0A316FX16</accession>
<organism evidence="6 7">
    <name type="scientific">Pleionea mediterranea</name>
    <dbReference type="NCBI Taxonomy" id="523701"/>
    <lineage>
        <taxon>Bacteria</taxon>
        <taxon>Pseudomonadati</taxon>
        <taxon>Pseudomonadota</taxon>
        <taxon>Gammaproteobacteria</taxon>
        <taxon>Oceanospirillales</taxon>
        <taxon>Pleioneaceae</taxon>
        <taxon>Pleionea</taxon>
    </lineage>
</organism>
<dbReference type="Gene3D" id="1.20.1250.20">
    <property type="entry name" value="MFS general substrate transporter like domains"/>
    <property type="match status" value="1"/>
</dbReference>